<keyword evidence="7" id="KW-0732">Signal</keyword>
<dbReference type="PANTHER" id="PTHR33353:SF10">
    <property type="entry name" value="ENDO-BETA-1,4-GLUCANASE D"/>
    <property type="match status" value="1"/>
</dbReference>
<evidence type="ECO:0000256" key="10">
    <source>
        <dbReference type="ARBA" id="ARBA00023008"/>
    </source>
</evidence>
<feature type="compositionally biased region" description="Basic residues" evidence="19">
    <location>
        <begin position="637"/>
        <end position="646"/>
    </location>
</feature>
<evidence type="ECO:0000256" key="14">
    <source>
        <dbReference type="ARBA" id="ARBA00023277"/>
    </source>
</evidence>
<feature type="domain" description="GINS subunit" evidence="21">
    <location>
        <begin position="94"/>
        <end position="174"/>
    </location>
</feature>
<comment type="cofactor">
    <cofactor evidence="1">
        <name>Cu(2+)</name>
        <dbReference type="ChEBI" id="CHEBI:29036"/>
    </cofactor>
</comment>
<evidence type="ECO:0000313" key="22">
    <source>
        <dbReference type="EMBL" id="KAJ8501835.1"/>
    </source>
</evidence>
<name>A0AAD7XGJ7_9APHY</name>
<feature type="region of interest" description="Disordered" evidence="19">
    <location>
        <begin position="1"/>
        <end position="34"/>
    </location>
</feature>
<evidence type="ECO:0000256" key="4">
    <source>
        <dbReference type="ARBA" id="ARBA00022525"/>
    </source>
</evidence>
<dbReference type="GO" id="GO:0030245">
    <property type="term" value="P:cellulose catabolic process"/>
    <property type="evidence" value="ECO:0007669"/>
    <property type="project" value="UniProtKB-KW"/>
</dbReference>
<dbReference type="PANTHER" id="PTHR33353">
    <property type="entry name" value="PUTATIVE (AFU_ORTHOLOGUE AFUA_1G12560)-RELATED"/>
    <property type="match status" value="1"/>
</dbReference>
<dbReference type="GO" id="GO:0005576">
    <property type="term" value="C:extracellular region"/>
    <property type="evidence" value="ECO:0007669"/>
    <property type="project" value="UniProtKB-SubCell"/>
</dbReference>
<dbReference type="Gene3D" id="2.70.50.70">
    <property type="match status" value="1"/>
</dbReference>
<evidence type="ECO:0000256" key="11">
    <source>
        <dbReference type="ARBA" id="ARBA00023033"/>
    </source>
</evidence>
<feature type="compositionally biased region" description="Polar residues" evidence="19">
    <location>
        <begin position="554"/>
        <end position="563"/>
    </location>
</feature>
<dbReference type="CDD" id="cd11711">
    <property type="entry name" value="GINS_A_Sld5"/>
    <property type="match status" value="1"/>
</dbReference>
<feature type="compositionally biased region" description="Low complexity" evidence="19">
    <location>
        <begin position="574"/>
        <end position="610"/>
    </location>
</feature>
<feature type="region of interest" description="Disordered" evidence="19">
    <location>
        <begin position="502"/>
        <end position="646"/>
    </location>
</feature>
<evidence type="ECO:0000256" key="5">
    <source>
        <dbReference type="ARBA" id="ARBA00022705"/>
    </source>
</evidence>
<gene>
    <name evidence="22" type="ORF">ONZ51_g350</name>
</gene>
<evidence type="ECO:0000256" key="15">
    <source>
        <dbReference type="ARBA" id="ARBA00023326"/>
    </source>
</evidence>
<keyword evidence="4" id="KW-0964">Secreted</keyword>
<keyword evidence="9" id="KW-0560">Oxidoreductase</keyword>
<evidence type="ECO:0000256" key="18">
    <source>
        <dbReference type="ARBA" id="ARBA00047174"/>
    </source>
</evidence>
<dbReference type="InterPro" id="IPR049892">
    <property type="entry name" value="AA9"/>
</dbReference>
<protein>
    <recommendedName>
        <fullName evidence="18">lytic cellulose monooxygenase (C4-dehydrogenating)</fullName>
        <ecNumber evidence="18">1.14.99.56</ecNumber>
    </recommendedName>
</protein>
<dbReference type="InterPro" id="IPR038749">
    <property type="entry name" value="Sld5_GINS_A"/>
</dbReference>
<organism evidence="22 23">
    <name type="scientific">Trametes cubensis</name>
    <dbReference type="NCBI Taxonomy" id="1111947"/>
    <lineage>
        <taxon>Eukaryota</taxon>
        <taxon>Fungi</taxon>
        <taxon>Dikarya</taxon>
        <taxon>Basidiomycota</taxon>
        <taxon>Agaricomycotina</taxon>
        <taxon>Agaricomycetes</taxon>
        <taxon>Polyporales</taxon>
        <taxon>Polyporaceae</taxon>
        <taxon>Trametes</taxon>
    </lineage>
</organism>
<proteinExistence type="inferred from homology"/>
<feature type="compositionally biased region" description="Low complexity" evidence="19">
    <location>
        <begin position="538"/>
        <end position="553"/>
    </location>
</feature>
<dbReference type="InterPro" id="IPR036224">
    <property type="entry name" value="GINS_bundle-like_dom_sf"/>
</dbReference>
<evidence type="ECO:0000256" key="2">
    <source>
        <dbReference type="ARBA" id="ARBA00004123"/>
    </source>
</evidence>
<evidence type="ECO:0000256" key="12">
    <source>
        <dbReference type="ARBA" id="ARBA00023157"/>
    </source>
</evidence>
<sequence length="646" mass="69815">MATGWDDDFDAPTAGPSFVDRARSAPEDDDFPIADDFGRRSRPAILAQDLAEETPFQQLIRHWMNERHAPDILPGQEMLLGRLLDHIRKQSRDVELLRADPDSSEEEHFRIMLVQTEVERVKFVIRSYVRTRLHKIEKYARYISATPEIHEKLSKAELDHARRYSRMVDYHFNQSVLQSLPEQQRELDEKPAFMPPMTPEPDKFRPVFAHALQDCPPMQLLDGTMSEMQKGQISLCSAGVCCSSAHPLRSLNIAAHGWVANVTIDGKTYQGNPPGDSSIQSPIRTISTSSPIVNTTDPSLACGQLAQPAALVVPAKSGSEVAFVWTSSSGHWFHVVGPITIYMALCDNGDCTTFDATKGRWFKTDQAGLTNTSDLNAIPTWAQASLDDGSPYTTHIPEGLKAGQYLIRMEIIALQGAGHIGGAEFYPSCTQLNISGDGDGVPNATVSFPGAYSPNDPGIHVDVSNLLPSETALYSTRSELTHRRPSTMQVYEPGFTYTAFPGPPIAAIVPEGGDSGTDGSNATSTSADGSQSTDNQASTPTSSSSSPIQTLSSDATAQCTCGATSEAEDQEVQTTSTSSATSSSPIGSDSTAGVATGTSSSDGDGGSSATCRSYEFLGPASPQRKRSTTGSEERSCWRHFKRHVRT</sequence>
<evidence type="ECO:0000256" key="3">
    <source>
        <dbReference type="ARBA" id="ARBA00004613"/>
    </source>
</evidence>
<feature type="domain" description="Auxiliary Activity family 9 catalytic" evidence="20">
    <location>
        <begin position="256"/>
        <end position="465"/>
    </location>
</feature>
<evidence type="ECO:0000256" key="16">
    <source>
        <dbReference type="ARBA" id="ARBA00044502"/>
    </source>
</evidence>
<evidence type="ECO:0000256" key="8">
    <source>
        <dbReference type="ARBA" id="ARBA00023001"/>
    </source>
</evidence>
<dbReference type="GO" id="GO:0004497">
    <property type="term" value="F:monooxygenase activity"/>
    <property type="evidence" value="ECO:0007669"/>
    <property type="project" value="UniProtKB-KW"/>
</dbReference>
<dbReference type="Pfam" id="PF03443">
    <property type="entry name" value="AA9"/>
    <property type="match status" value="1"/>
</dbReference>
<dbReference type="CDD" id="cd21175">
    <property type="entry name" value="LPMO_AA9"/>
    <property type="match status" value="1"/>
</dbReference>
<dbReference type="InterPro" id="IPR005103">
    <property type="entry name" value="AA9_LPMO"/>
</dbReference>
<dbReference type="GO" id="GO:0006260">
    <property type="term" value="P:DNA replication"/>
    <property type="evidence" value="ECO:0007669"/>
    <property type="project" value="UniProtKB-KW"/>
</dbReference>
<comment type="subcellular location">
    <subcellularLocation>
        <location evidence="2">Nucleus</location>
    </subcellularLocation>
    <subcellularLocation>
        <location evidence="3">Secreted</location>
    </subcellularLocation>
</comment>
<evidence type="ECO:0000259" key="20">
    <source>
        <dbReference type="Pfam" id="PF03443"/>
    </source>
</evidence>
<dbReference type="AlphaFoldDB" id="A0AAD7XGJ7"/>
<dbReference type="GO" id="GO:0005634">
    <property type="term" value="C:nucleus"/>
    <property type="evidence" value="ECO:0007669"/>
    <property type="project" value="UniProtKB-SubCell"/>
</dbReference>
<keyword evidence="15" id="KW-0624">Polysaccharide degradation</keyword>
<evidence type="ECO:0000256" key="9">
    <source>
        <dbReference type="ARBA" id="ARBA00023002"/>
    </source>
</evidence>
<feature type="compositionally biased region" description="Polar residues" evidence="19">
    <location>
        <begin position="517"/>
        <end position="537"/>
    </location>
</feature>
<keyword evidence="13" id="KW-0539">Nucleus</keyword>
<dbReference type="Pfam" id="PF05916">
    <property type="entry name" value="Sld5"/>
    <property type="match status" value="1"/>
</dbReference>
<keyword evidence="11" id="KW-0503">Monooxygenase</keyword>
<keyword evidence="6" id="KW-0479">Metal-binding</keyword>
<dbReference type="SUPFAM" id="SSF158573">
    <property type="entry name" value="GINS helical bundle-like"/>
    <property type="match status" value="1"/>
</dbReference>
<evidence type="ECO:0000256" key="19">
    <source>
        <dbReference type="SAM" id="MobiDB-lite"/>
    </source>
</evidence>
<keyword evidence="14" id="KW-0119">Carbohydrate metabolism</keyword>
<dbReference type="Proteomes" id="UP001215151">
    <property type="component" value="Unassembled WGS sequence"/>
</dbReference>
<comment type="similarity">
    <text evidence="16">Belongs to the polysaccharide monooxygenase AA9 family.</text>
</comment>
<feature type="compositionally biased region" description="Acidic residues" evidence="19">
    <location>
        <begin position="1"/>
        <end position="10"/>
    </location>
</feature>
<keyword evidence="8" id="KW-0136">Cellulose degradation</keyword>
<dbReference type="EMBL" id="JAPEVG010000004">
    <property type="protein sequence ID" value="KAJ8501835.1"/>
    <property type="molecule type" value="Genomic_DNA"/>
</dbReference>
<keyword evidence="10" id="KW-0186">Copper</keyword>
<evidence type="ECO:0000256" key="7">
    <source>
        <dbReference type="ARBA" id="ARBA00022729"/>
    </source>
</evidence>
<evidence type="ECO:0000259" key="21">
    <source>
        <dbReference type="Pfam" id="PF05916"/>
    </source>
</evidence>
<dbReference type="Gene3D" id="1.20.58.1030">
    <property type="match status" value="1"/>
</dbReference>
<keyword evidence="12" id="KW-1015">Disulfide bond</keyword>
<evidence type="ECO:0000256" key="6">
    <source>
        <dbReference type="ARBA" id="ARBA00022723"/>
    </source>
</evidence>
<evidence type="ECO:0000256" key="13">
    <source>
        <dbReference type="ARBA" id="ARBA00023242"/>
    </source>
</evidence>
<comment type="caution">
    <text evidence="22">The sequence shown here is derived from an EMBL/GenBank/DDBJ whole genome shotgun (WGS) entry which is preliminary data.</text>
</comment>
<keyword evidence="23" id="KW-1185">Reference proteome</keyword>
<evidence type="ECO:0000256" key="17">
    <source>
        <dbReference type="ARBA" id="ARBA00045077"/>
    </source>
</evidence>
<keyword evidence="5" id="KW-0235">DNA replication</keyword>
<dbReference type="GO" id="GO:0046872">
    <property type="term" value="F:metal ion binding"/>
    <property type="evidence" value="ECO:0007669"/>
    <property type="project" value="UniProtKB-KW"/>
</dbReference>
<accession>A0AAD7XGJ7</accession>
<comment type="catalytic activity">
    <reaction evidence="17">
        <text>[(1-&gt;4)-beta-D-glucosyl]n+m + reduced acceptor + O2 = 4-dehydro-beta-D-glucosyl-[(1-&gt;4)-beta-D-glucosyl]n-1 + [(1-&gt;4)-beta-D-glucosyl]m + acceptor + H2O.</text>
        <dbReference type="EC" id="1.14.99.56"/>
    </reaction>
</comment>
<reference evidence="22" key="1">
    <citation type="submission" date="2022-11" db="EMBL/GenBank/DDBJ databases">
        <title>Genome Sequence of Cubamyces cubensis.</title>
        <authorList>
            <person name="Buettner E."/>
        </authorList>
    </citation>
    <scope>NUCLEOTIDE SEQUENCE</scope>
    <source>
        <strain evidence="22">MPL-01</strain>
    </source>
</reference>
<evidence type="ECO:0000313" key="23">
    <source>
        <dbReference type="Proteomes" id="UP001215151"/>
    </source>
</evidence>
<dbReference type="InterPro" id="IPR021151">
    <property type="entry name" value="GINS_A"/>
</dbReference>
<evidence type="ECO:0000256" key="1">
    <source>
        <dbReference type="ARBA" id="ARBA00001973"/>
    </source>
</evidence>
<dbReference type="EC" id="1.14.99.56" evidence="18"/>